<sequence length="133" mass="14771">MPWREARASPSRDFVREVVADGDAEQRVECSEQEAEFRDPVKRYDKSEHSAEVRTNSQSEAGAKDVVRLSVNLASDVAGALKALSFAQGVSVTEGVRRAIALWKLLSDERAGHNVMVVEGEGDKARYRELIIR</sequence>
<evidence type="ECO:0000313" key="2">
    <source>
        <dbReference type="Proteomes" id="UP001501285"/>
    </source>
</evidence>
<comment type="caution">
    <text evidence="1">The sequence shown here is derived from an EMBL/GenBank/DDBJ whole genome shotgun (WGS) entry which is preliminary data.</text>
</comment>
<proteinExistence type="predicted"/>
<dbReference type="EMBL" id="BAAANB010000005">
    <property type="protein sequence ID" value="GAA2026882.1"/>
    <property type="molecule type" value="Genomic_DNA"/>
</dbReference>
<reference evidence="1 2" key="1">
    <citation type="journal article" date="2019" name="Int. J. Syst. Evol. Microbiol.">
        <title>The Global Catalogue of Microorganisms (GCM) 10K type strain sequencing project: providing services to taxonomists for standard genome sequencing and annotation.</title>
        <authorList>
            <consortium name="The Broad Institute Genomics Platform"/>
            <consortium name="The Broad Institute Genome Sequencing Center for Infectious Disease"/>
            <person name="Wu L."/>
            <person name="Ma J."/>
        </authorList>
    </citation>
    <scope>NUCLEOTIDE SEQUENCE [LARGE SCALE GENOMIC DNA]</scope>
    <source>
        <strain evidence="1 2">JCM 14283</strain>
    </source>
</reference>
<dbReference type="RefSeq" id="WP_343989743.1">
    <property type="nucleotide sequence ID" value="NZ_BAAANB010000005.1"/>
</dbReference>
<protein>
    <recommendedName>
        <fullName evidence="3">Ribbon-helix-helix protein CopG domain-containing protein</fullName>
    </recommendedName>
</protein>
<keyword evidence="2" id="KW-1185">Reference proteome</keyword>
<gene>
    <name evidence="1" type="ORF">GCM10009740_15770</name>
</gene>
<accession>A0ABN2U3D0</accession>
<evidence type="ECO:0008006" key="3">
    <source>
        <dbReference type="Google" id="ProtNLM"/>
    </source>
</evidence>
<dbReference type="Proteomes" id="UP001501285">
    <property type="component" value="Unassembled WGS sequence"/>
</dbReference>
<name>A0ABN2U3D0_9MICO</name>
<evidence type="ECO:0000313" key="1">
    <source>
        <dbReference type="EMBL" id="GAA2026882.1"/>
    </source>
</evidence>
<organism evidence="1 2">
    <name type="scientific">Terrabacter terrae</name>
    <dbReference type="NCBI Taxonomy" id="318434"/>
    <lineage>
        <taxon>Bacteria</taxon>
        <taxon>Bacillati</taxon>
        <taxon>Actinomycetota</taxon>
        <taxon>Actinomycetes</taxon>
        <taxon>Micrococcales</taxon>
        <taxon>Intrasporangiaceae</taxon>
        <taxon>Terrabacter</taxon>
    </lineage>
</organism>